<comment type="caution">
    <text evidence="2">The sequence shown here is derived from an EMBL/GenBank/DDBJ whole genome shotgun (WGS) entry which is preliminary data.</text>
</comment>
<dbReference type="PROSITE" id="PS50902">
    <property type="entry name" value="FLAVODOXIN_LIKE"/>
    <property type="match status" value="1"/>
</dbReference>
<evidence type="ECO:0000313" key="2">
    <source>
        <dbReference type="EMBL" id="MCP2163662.1"/>
    </source>
</evidence>
<dbReference type="InterPro" id="IPR005025">
    <property type="entry name" value="FMN_Rdtase-like_dom"/>
</dbReference>
<protein>
    <submittedName>
        <fullName evidence="2">Multimeric flavodoxin WrbA</fullName>
    </submittedName>
</protein>
<dbReference type="PANTHER" id="PTHR30546:SF23">
    <property type="entry name" value="FLAVOPROTEIN-LIKE PROTEIN YCP4-RELATED"/>
    <property type="match status" value="1"/>
</dbReference>
<evidence type="ECO:0000313" key="3">
    <source>
        <dbReference type="Proteomes" id="UP001206128"/>
    </source>
</evidence>
<dbReference type="GO" id="GO:0003955">
    <property type="term" value="F:NAD(P)H dehydrogenase (quinone) activity"/>
    <property type="evidence" value="ECO:0007669"/>
    <property type="project" value="TreeGrafter"/>
</dbReference>
<dbReference type="Gene3D" id="3.40.50.360">
    <property type="match status" value="1"/>
</dbReference>
<reference evidence="2" key="1">
    <citation type="submission" date="2022-06" db="EMBL/GenBank/DDBJ databases">
        <title>Genomic Encyclopedia of Archaeal and Bacterial Type Strains, Phase II (KMG-II): from individual species to whole genera.</title>
        <authorList>
            <person name="Goeker M."/>
        </authorList>
    </citation>
    <scope>NUCLEOTIDE SEQUENCE</scope>
    <source>
        <strain evidence="2">DSM 43935</strain>
    </source>
</reference>
<dbReference type="GO" id="GO:0016020">
    <property type="term" value="C:membrane"/>
    <property type="evidence" value="ECO:0007669"/>
    <property type="project" value="TreeGrafter"/>
</dbReference>
<dbReference type="RefSeq" id="WP_253766502.1">
    <property type="nucleotide sequence ID" value="NZ_JAMTCK010000001.1"/>
</dbReference>
<dbReference type="GO" id="GO:0010181">
    <property type="term" value="F:FMN binding"/>
    <property type="evidence" value="ECO:0007669"/>
    <property type="project" value="InterPro"/>
</dbReference>
<gene>
    <name evidence="2" type="ORF">LX83_000502</name>
</gene>
<dbReference type="InterPro" id="IPR008254">
    <property type="entry name" value="Flavodoxin/NO_synth"/>
</dbReference>
<feature type="domain" description="Flavodoxin-like" evidence="1">
    <location>
        <begin position="13"/>
        <end position="196"/>
    </location>
</feature>
<name>A0AAE3GAE1_9PSEU</name>
<dbReference type="EMBL" id="JAMTCK010000001">
    <property type="protein sequence ID" value="MCP2163662.1"/>
    <property type="molecule type" value="Genomic_DNA"/>
</dbReference>
<proteinExistence type="predicted"/>
<evidence type="ECO:0000259" key="1">
    <source>
        <dbReference type="PROSITE" id="PS50902"/>
    </source>
</evidence>
<dbReference type="PANTHER" id="PTHR30546">
    <property type="entry name" value="FLAVODOXIN-RELATED PROTEIN WRBA-RELATED"/>
    <property type="match status" value="1"/>
</dbReference>
<keyword evidence="3" id="KW-1185">Reference proteome</keyword>
<dbReference type="InterPro" id="IPR029039">
    <property type="entry name" value="Flavoprotein-like_sf"/>
</dbReference>
<organism evidence="2 3">
    <name type="scientific">Goodfellowiella coeruleoviolacea</name>
    <dbReference type="NCBI Taxonomy" id="334858"/>
    <lineage>
        <taxon>Bacteria</taxon>
        <taxon>Bacillati</taxon>
        <taxon>Actinomycetota</taxon>
        <taxon>Actinomycetes</taxon>
        <taxon>Pseudonocardiales</taxon>
        <taxon>Pseudonocardiaceae</taxon>
        <taxon>Goodfellowiella</taxon>
    </lineage>
</organism>
<dbReference type="SUPFAM" id="SSF52218">
    <property type="entry name" value="Flavoproteins"/>
    <property type="match status" value="1"/>
</dbReference>
<sequence>MNVSDAATNSVRIAIAHDPGGGHTARFAEAVHLGATNTAGTESVLVPVAELGSAEWALLDSADAIVFGSPTYMGSASASFHAFAQASASRWLRQRWRDKLAAGFTNSGSKAGDKSSTLGYFATLAAQHGMVWVNLGLLPGWNRSRGSENDLNRLGFHNGAAAQSDVDSSPDAVHPADLRTAEHLGRRVAEYAAVVAAGRAALASLVR</sequence>
<dbReference type="Proteomes" id="UP001206128">
    <property type="component" value="Unassembled WGS sequence"/>
</dbReference>
<dbReference type="Pfam" id="PF03358">
    <property type="entry name" value="FMN_red"/>
    <property type="match status" value="1"/>
</dbReference>
<accession>A0AAE3GAE1</accession>
<dbReference type="AlphaFoldDB" id="A0AAE3GAE1"/>